<dbReference type="HOGENOM" id="CLU_1563517_0_0_1"/>
<gene>
    <name evidence="1" type="ORF">PaG_02086</name>
</gene>
<accession>W3VQ41</accession>
<comment type="caution">
    <text evidence="1">The sequence shown here is derived from an EMBL/GenBank/DDBJ whole genome shotgun (WGS) entry which is preliminary data.</text>
</comment>
<keyword evidence="2" id="KW-1185">Reference proteome</keyword>
<dbReference type="EMBL" id="AWNI01000008">
    <property type="protein sequence ID" value="ETS63768.1"/>
    <property type="molecule type" value="Genomic_DNA"/>
</dbReference>
<dbReference type="Proteomes" id="UP000019462">
    <property type="component" value="Unassembled WGS sequence"/>
</dbReference>
<evidence type="ECO:0000313" key="2">
    <source>
        <dbReference type="Proteomes" id="UP000019462"/>
    </source>
</evidence>
<reference evidence="1 2" key="1">
    <citation type="journal article" date="2014" name="Genome Announc.">
        <title>Genome sequence of the basidiomycetous fungus Pseudozyma aphidis DSM70725, an efficient producer of biosurfactant mannosylerythritol lipids.</title>
        <authorList>
            <person name="Lorenz S."/>
            <person name="Guenther M."/>
            <person name="Grumaz C."/>
            <person name="Rupp S."/>
            <person name="Zibek S."/>
            <person name="Sohn K."/>
        </authorList>
    </citation>
    <scope>NUCLEOTIDE SEQUENCE [LARGE SCALE GENOMIC DNA]</scope>
    <source>
        <strain evidence="2">ATCC 32657 / CBS 517.83 / DSM 70725 / JCM 10318 / NBRC 10182 / NRRL Y-7954 / St-0401</strain>
    </source>
</reference>
<dbReference type="OrthoDB" id="10330171at2759"/>
<evidence type="ECO:0000313" key="1">
    <source>
        <dbReference type="EMBL" id="ETS63768.1"/>
    </source>
</evidence>
<protein>
    <submittedName>
        <fullName evidence="1">Uncharacterized protein</fullName>
    </submittedName>
</protein>
<sequence>MHAHWDRGVLSTVWFGGSTAQRFESRFSFFPRVSGLRMENNEAQLPAHFASHRRTCTDNGTTVACWQRQRASHPNQANHSPLRKRVKRGWGYSSTIAAIPQVDNHKSRASALHPRLRDCASTPPLDKSRLFTSARIAEDAFRLPCLLGALAPRRLAYPASRRAAPWKASIV</sequence>
<proteinExistence type="predicted"/>
<name>W3VQ41_MOEAP</name>
<organism evidence="1 2">
    <name type="scientific">Moesziomyces aphidis</name>
    <name type="common">Pseudozyma aphidis</name>
    <dbReference type="NCBI Taxonomy" id="84754"/>
    <lineage>
        <taxon>Eukaryota</taxon>
        <taxon>Fungi</taxon>
        <taxon>Dikarya</taxon>
        <taxon>Basidiomycota</taxon>
        <taxon>Ustilaginomycotina</taxon>
        <taxon>Ustilaginomycetes</taxon>
        <taxon>Ustilaginales</taxon>
        <taxon>Ustilaginaceae</taxon>
        <taxon>Moesziomyces</taxon>
    </lineage>
</organism>
<dbReference type="AlphaFoldDB" id="W3VQ41"/>